<gene>
    <name evidence="1" type="ORF">K6T50_15645</name>
</gene>
<evidence type="ECO:0000313" key="1">
    <source>
        <dbReference type="EMBL" id="QZP39345.1"/>
    </source>
</evidence>
<geneLocation type="plasmid" evidence="1 2">
    <name>unnamed1</name>
</geneLocation>
<keyword evidence="2" id="KW-1185">Reference proteome</keyword>
<sequence length="439" mass="49404">MEKLHWRGVVIKTMPSFVEVELQNRLWLWLEETQGCEVWPEVKLEDGRIDLYAETPDGERWGIEVKGATSTGINTTTIKQIHKYIESDSLDRVFFASYEVDEFLSLVEDTDHHYLLDHGKCYEAAFAARQLINRDVDLNRILSAIEEENPSLLEIDLADDRKFEDWTTKLPDLGWPDHYYEEYESSDTTIQRVVSALSDAVEWFPHINQVGTILVPLNIEQTGMMGRIKINEELSNLHTSQPDPNPVVLREADLNSRKQTISPNKSEVWLHHFLWREFGGIPEAALPNPESGNNSINIDLISFEGGETATDVLRSGGKVIGIEAKTSSGLKETDRLKSQLIKYTETKCLTHIYLAVPNSITGQARSLLNDFPAPVDTRCGVIGVDNTGDVKIVSEAKSVSIENDGYGSSPEYPYYVGYGNSKIPAVPDPDSIFLTRDES</sequence>
<evidence type="ECO:0000313" key="2">
    <source>
        <dbReference type="Proteomes" id="UP000826254"/>
    </source>
</evidence>
<dbReference type="AlphaFoldDB" id="A0A8T8WHK7"/>
<reference evidence="1 2" key="1">
    <citation type="journal article" date="2021" name="Int. J. Syst. Evol. Microbiol.">
        <title>Halobaculum halophilum sp. nov. and Halobaculum salinum sp. nov., isolated from salt lake and saline soil.</title>
        <authorList>
            <person name="Cui H.L."/>
            <person name="Shi X.W."/>
            <person name="Yin X.M."/>
            <person name="Yang X.Y."/>
            <person name="Hou J."/>
            <person name="Zhu L."/>
        </authorList>
    </citation>
    <scope>NUCLEOTIDE SEQUENCE [LARGE SCALE GENOMIC DNA]</scope>
    <source>
        <strain evidence="1 2">NBRC 109044</strain>
    </source>
</reference>
<protein>
    <submittedName>
        <fullName evidence="1">DNA/RNA nuclease SfsA</fullName>
    </submittedName>
</protein>
<dbReference type="KEGG" id="hmp:K6T50_15645"/>
<dbReference type="EMBL" id="CP081959">
    <property type="protein sequence ID" value="QZP39345.1"/>
    <property type="molecule type" value="Genomic_DNA"/>
</dbReference>
<proteinExistence type="predicted"/>
<dbReference type="Proteomes" id="UP000826254">
    <property type="component" value="Plasmid unnamed1"/>
</dbReference>
<dbReference type="GeneID" id="67179605"/>
<accession>A0A8T8WHK7</accession>
<keyword evidence="1" id="KW-0614">Plasmid</keyword>
<dbReference type="RefSeq" id="WP_222609101.1">
    <property type="nucleotide sequence ID" value="NZ_CP081959.1"/>
</dbReference>
<organism evidence="1 2">
    <name type="scientific">Halobaculum magnesiiphilum</name>
    <dbReference type="NCBI Taxonomy" id="1017351"/>
    <lineage>
        <taxon>Archaea</taxon>
        <taxon>Methanobacteriati</taxon>
        <taxon>Methanobacteriota</taxon>
        <taxon>Stenosarchaea group</taxon>
        <taxon>Halobacteria</taxon>
        <taxon>Halobacteriales</taxon>
        <taxon>Haloferacaceae</taxon>
        <taxon>Halobaculum</taxon>
    </lineage>
</organism>
<name>A0A8T8WHK7_9EURY</name>